<feature type="domain" description="PglD N-terminal" evidence="1">
    <location>
        <begin position="4"/>
        <end position="46"/>
    </location>
</feature>
<sequence length="54" mass="5921">MFFIYIYGAGGHGKVAFHTLTQSGTQVENFIDDKARGRLCGLPILSPPNPLSQR</sequence>
<dbReference type="Pfam" id="PF17836">
    <property type="entry name" value="PglD_N"/>
    <property type="match status" value="1"/>
</dbReference>
<name>A0ABY3T7F2_9GAMM</name>
<dbReference type="Gene3D" id="3.40.50.20">
    <property type="match status" value="1"/>
</dbReference>
<dbReference type="EMBL" id="CP091244">
    <property type="protein sequence ID" value="UJS26660.1"/>
    <property type="molecule type" value="Genomic_DNA"/>
</dbReference>
<protein>
    <recommendedName>
        <fullName evidence="1">PglD N-terminal domain-containing protein</fullName>
    </recommendedName>
</protein>
<dbReference type="InterPro" id="IPR041561">
    <property type="entry name" value="PglD_N"/>
</dbReference>
<dbReference type="Proteomes" id="UP001054801">
    <property type="component" value="Chromosome"/>
</dbReference>
<evidence type="ECO:0000313" key="3">
    <source>
        <dbReference type="Proteomes" id="UP001054801"/>
    </source>
</evidence>
<accession>A0ABY3T7F2</accession>
<evidence type="ECO:0000313" key="2">
    <source>
        <dbReference type="EMBL" id="UJS26660.1"/>
    </source>
</evidence>
<organism evidence="2 3">
    <name type="scientific">Thiothrix winogradskyi</name>
    <dbReference type="NCBI Taxonomy" id="96472"/>
    <lineage>
        <taxon>Bacteria</taxon>
        <taxon>Pseudomonadati</taxon>
        <taxon>Pseudomonadota</taxon>
        <taxon>Gammaproteobacteria</taxon>
        <taxon>Thiotrichales</taxon>
        <taxon>Thiotrichaceae</taxon>
        <taxon>Thiothrix</taxon>
    </lineage>
</organism>
<gene>
    <name evidence="2" type="ORF">L2Y54_20685</name>
</gene>
<keyword evidence="3" id="KW-1185">Reference proteome</keyword>
<proteinExistence type="predicted"/>
<reference evidence="2" key="1">
    <citation type="journal article" date="2022" name="Microorganisms">
        <title>Two New Species of Filamentous Sulfur Bacteria of the Genus Thiothrix, Thiothrix winogradskyi sp. nov. and 'Candidatus Thiothrix sulfatifontis' sp. nov.</title>
        <authorList>
            <person name="Ravin N.V."/>
            <person name="Rossetti S."/>
            <person name="Beletsky A.V."/>
            <person name="Kadnikov V.V."/>
            <person name="Rudenko T.S."/>
            <person name="Smolyakov D.D."/>
            <person name="Moskvitina M.I."/>
            <person name="Gureeva M.V."/>
            <person name="Mardanov A.V."/>
            <person name="Grabovich M.Y."/>
        </authorList>
    </citation>
    <scope>NUCLEOTIDE SEQUENCE</scope>
    <source>
        <strain evidence="2">CT3</strain>
    </source>
</reference>
<dbReference type="RefSeq" id="WP_236502074.1">
    <property type="nucleotide sequence ID" value="NZ_CP091244.1"/>
</dbReference>
<evidence type="ECO:0000259" key="1">
    <source>
        <dbReference type="Pfam" id="PF17836"/>
    </source>
</evidence>